<feature type="non-terminal residue" evidence="2">
    <location>
        <position position="1"/>
    </location>
</feature>
<gene>
    <name evidence="2" type="ORF">HaLaN_32752</name>
</gene>
<sequence>PALRSKRSVHTGHQAVKAKGGSKVKEPVFKAVNGPGGPELRVVRMDMANKIIKHYVLPLIQAFMFREADEVGESAHTRSTSTSQHN</sequence>
<reference evidence="2 3" key="1">
    <citation type="submission" date="2020-02" db="EMBL/GenBank/DDBJ databases">
        <title>Draft genome sequence of Haematococcus lacustris strain NIES-144.</title>
        <authorList>
            <person name="Morimoto D."/>
            <person name="Nakagawa S."/>
            <person name="Yoshida T."/>
            <person name="Sawayama S."/>
        </authorList>
    </citation>
    <scope>NUCLEOTIDE SEQUENCE [LARGE SCALE GENOMIC DNA]</scope>
    <source>
        <strain evidence="2 3">NIES-144</strain>
    </source>
</reference>
<evidence type="ECO:0000313" key="2">
    <source>
        <dbReference type="EMBL" id="GFH33385.1"/>
    </source>
</evidence>
<organism evidence="2 3">
    <name type="scientific">Haematococcus lacustris</name>
    <name type="common">Green alga</name>
    <name type="synonym">Haematococcus pluvialis</name>
    <dbReference type="NCBI Taxonomy" id="44745"/>
    <lineage>
        <taxon>Eukaryota</taxon>
        <taxon>Viridiplantae</taxon>
        <taxon>Chlorophyta</taxon>
        <taxon>core chlorophytes</taxon>
        <taxon>Chlorophyceae</taxon>
        <taxon>CS clade</taxon>
        <taxon>Chlamydomonadales</taxon>
        <taxon>Haematococcaceae</taxon>
        <taxon>Haematococcus</taxon>
    </lineage>
</organism>
<protein>
    <submittedName>
        <fullName evidence="2">Uncharacterized protein</fullName>
    </submittedName>
</protein>
<name>A0A6A0ALL3_HAELA</name>
<proteinExistence type="predicted"/>
<feature type="compositionally biased region" description="Basic residues" evidence="1">
    <location>
        <begin position="1"/>
        <end position="10"/>
    </location>
</feature>
<accession>A0A6A0ALL3</accession>
<comment type="caution">
    <text evidence="2">The sequence shown here is derived from an EMBL/GenBank/DDBJ whole genome shotgun (WGS) entry which is preliminary data.</text>
</comment>
<evidence type="ECO:0000313" key="3">
    <source>
        <dbReference type="Proteomes" id="UP000485058"/>
    </source>
</evidence>
<dbReference type="AlphaFoldDB" id="A0A6A0ALL3"/>
<keyword evidence="3" id="KW-1185">Reference proteome</keyword>
<evidence type="ECO:0000256" key="1">
    <source>
        <dbReference type="SAM" id="MobiDB-lite"/>
    </source>
</evidence>
<dbReference type="EMBL" id="BLLF01008449">
    <property type="protein sequence ID" value="GFH33385.1"/>
    <property type="molecule type" value="Genomic_DNA"/>
</dbReference>
<feature type="non-terminal residue" evidence="2">
    <location>
        <position position="86"/>
    </location>
</feature>
<feature type="region of interest" description="Disordered" evidence="1">
    <location>
        <begin position="1"/>
        <end position="30"/>
    </location>
</feature>
<dbReference type="Proteomes" id="UP000485058">
    <property type="component" value="Unassembled WGS sequence"/>
</dbReference>